<dbReference type="Proteomes" id="UP001292094">
    <property type="component" value="Unassembled WGS sequence"/>
</dbReference>
<organism evidence="2 3">
    <name type="scientific">Petrolisthes manimaculis</name>
    <dbReference type="NCBI Taxonomy" id="1843537"/>
    <lineage>
        <taxon>Eukaryota</taxon>
        <taxon>Metazoa</taxon>
        <taxon>Ecdysozoa</taxon>
        <taxon>Arthropoda</taxon>
        <taxon>Crustacea</taxon>
        <taxon>Multicrustacea</taxon>
        <taxon>Malacostraca</taxon>
        <taxon>Eumalacostraca</taxon>
        <taxon>Eucarida</taxon>
        <taxon>Decapoda</taxon>
        <taxon>Pleocyemata</taxon>
        <taxon>Anomura</taxon>
        <taxon>Galatheoidea</taxon>
        <taxon>Porcellanidae</taxon>
        <taxon>Petrolisthes</taxon>
    </lineage>
</organism>
<sequence>MALVKLVLAVVVMVMSAVTFTTGKHLGHIQTKRAVLLDENFTPVADEVAVEGDVPVEVESLLRQRRDTGYGPPAKPHYNYKPGKVGPVYTFVKTDYQGNFKWGVRHRAGQKYAGGYH</sequence>
<comment type="caution">
    <text evidence="2">The sequence shown here is derived from an EMBL/GenBank/DDBJ whole genome shotgun (WGS) entry which is preliminary data.</text>
</comment>
<keyword evidence="3" id="KW-1185">Reference proteome</keyword>
<evidence type="ECO:0000313" key="3">
    <source>
        <dbReference type="Proteomes" id="UP001292094"/>
    </source>
</evidence>
<dbReference type="AlphaFoldDB" id="A0AAE1PXG7"/>
<keyword evidence="1" id="KW-1133">Transmembrane helix</keyword>
<proteinExistence type="predicted"/>
<accession>A0AAE1PXG7</accession>
<feature type="transmembrane region" description="Helical" evidence="1">
    <location>
        <begin position="6"/>
        <end position="23"/>
    </location>
</feature>
<evidence type="ECO:0000313" key="2">
    <source>
        <dbReference type="EMBL" id="KAK4316471.1"/>
    </source>
</evidence>
<keyword evidence="1" id="KW-0812">Transmembrane</keyword>
<keyword evidence="1" id="KW-0472">Membrane</keyword>
<gene>
    <name evidence="2" type="ORF">Pmani_012373</name>
</gene>
<reference evidence="2" key="1">
    <citation type="submission" date="2023-11" db="EMBL/GenBank/DDBJ databases">
        <title>Genome assemblies of two species of porcelain crab, Petrolisthes cinctipes and Petrolisthes manimaculis (Anomura: Porcellanidae).</title>
        <authorList>
            <person name="Angst P."/>
        </authorList>
    </citation>
    <scope>NUCLEOTIDE SEQUENCE</scope>
    <source>
        <strain evidence="2">PB745_02</strain>
        <tissue evidence="2">Gill</tissue>
    </source>
</reference>
<dbReference type="EMBL" id="JAWZYT010001017">
    <property type="protein sequence ID" value="KAK4316471.1"/>
    <property type="molecule type" value="Genomic_DNA"/>
</dbReference>
<name>A0AAE1PXG7_9EUCA</name>
<protein>
    <submittedName>
        <fullName evidence="2">Uncharacterized protein</fullName>
    </submittedName>
</protein>
<evidence type="ECO:0000256" key="1">
    <source>
        <dbReference type="SAM" id="Phobius"/>
    </source>
</evidence>